<proteinExistence type="inferred from homology"/>
<gene>
    <name evidence="9" type="ORF">OFUS_LOCUS16754</name>
</gene>
<keyword evidence="3 5" id="KW-0378">Hydrolase</keyword>
<dbReference type="Gene3D" id="3.30.70.100">
    <property type="match status" value="1"/>
</dbReference>
<dbReference type="InterPro" id="IPR001792">
    <property type="entry name" value="Acylphosphatase-like_dom"/>
</dbReference>
<feature type="active site" evidence="5">
    <location>
        <position position="26"/>
    </location>
</feature>
<dbReference type="Pfam" id="PF00708">
    <property type="entry name" value="Acylphosphatase"/>
    <property type="match status" value="1"/>
</dbReference>
<sequence length="101" mass="11434">TTKMAAARFVSVDYEVFGRVQGVFFRKYTQKAAKEYGLVGWVKNTTTGTVTGQVQGPRDKVILMKTWLKTKGSKRSRIDKCEFTNEKAIDQLGFTSFDIVK</sequence>
<dbReference type="InterPro" id="IPR020456">
    <property type="entry name" value="Acylphosphatase"/>
</dbReference>
<feature type="domain" description="Acylphosphatase-like" evidence="8">
    <location>
        <begin position="11"/>
        <end position="101"/>
    </location>
</feature>
<comment type="similarity">
    <text evidence="1 7">Belongs to the acylphosphatase family.</text>
</comment>
<evidence type="ECO:0000256" key="7">
    <source>
        <dbReference type="RuleBase" id="RU004168"/>
    </source>
</evidence>
<dbReference type="InterPro" id="IPR017968">
    <property type="entry name" value="Acylphosphatase_CS"/>
</dbReference>
<dbReference type="Proteomes" id="UP000749559">
    <property type="component" value="Unassembled WGS sequence"/>
</dbReference>
<evidence type="ECO:0000313" key="9">
    <source>
        <dbReference type="EMBL" id="CAH1791698.1"/>
    </source>
</evidence>
<evidence type="ECO:0000256" key="3">
    <source>
        <dbReference type="ARBA" id="ARBA00022801"/>
    </source>
</evidence>
<keyword evidence="10" id="KW-1185">Reference proteome</keyword>
<evidence type="ECO:0000256" key="4">
    <source>
        <dbReference type="ARBA" id="ARBA00047645"/>
    </source>
</evidence>
<reference evidence="9" key="1">
    <citation type="submission" date="2022-03" db="EMBL/GenBank/DDBJ databases">
        <authorList>
            <person name="Martin C."/>
        </authorList>
    </citation>
    <scope>NUCLEOTIDE SEQUENCE</scope>
</reference>
<comment type="catalytic activity">
    <reaction evidence="4 5 6">
        <text>an acyl phosphate + H2O = a carboxylate + phosphate + H(+)</text>
        <dbReference type="Rhea" id="RHEA:14965"/>
        <dbReference type="ChEBI" id="CHEBI:15377"/>
        <dbReference type="ChEBI" id="CHEBI:15378"/>
        <dbReference type="ChEBI" id="CHEBI:29067"/>
        <dbReference type="ChEBI" id="CHEBI:43474"/>
        <dbReference type="ChEBI" id="CHEBI:59918"/>
        <dbReference type="EC" id="3.6.1.7"/>
    </reaction>
</comment>
<dbReference type="PROSITE" id="PS51160">
    <property type="entry name" value="ACYLPHOSPHATASE_3"/>
    <property type="match status" value="1"/>
</dbReference>
<evidence type="ECO:0000256" key="2">
    <source>
        <dbReference type="ARBA" id="ARBA00012150"/>
    </source>
</evidence>
<feature type="active site" evidence="5">
    <location>
        <position position="44"/>
    </location>
</feature>
<evidence type="ECO:0000313" key="10">
    <source>
        <dbReference type="Proteomes" id="UP000749559"/>
    </source>
</evidence>
<name>A0A8S4PEX4_OWEFU</name>
<dbReference type="AlphaFoldDB" id="A0A8S4PEX4"/>
<dbReference type="PANTHER" id="PTHR10029:SF3">
    <property type="entry name" value="ACYLPHOSPHATASE-RELATED"/>
    <property type="match status" value="1"/>
</dbReference>
<dbReference type="GO" id="GO:0003998">
    <property type="term" value="F:acylphosphatase activity"/>
    <property type="evidence" value="ECO:0007669"/>
    <property type="project" value="UniProtKB-EC"/>
</dbReference>
<dbReference type="PROSITE" id="PS00150">
    <property type="entry name" value="ACYLPHOSPHATASE_1"/>
    <property type="match status" value="1"/>
</dbReference>
<dbReference type="EMBL" id="CAIIXF020000008">
    <property type="protein sequence ID" value="CAH1791698.1"/>
    <property type="molecule type" value="Genomic_DNA"/>
</dbReference>
<dbReference type="PRINTS" id="PR00112">
    <property type="entry name" value="ACYLPHPHTASE"/>
</dbReference>
<dbReference type="SUPFAM" id="SSF54975">
    <property type="entry name" value="Acylphosphatase/BLUF domain-like"/>
    <property type="match status" value="1"/>
</dbReference>
<comment type="caution">
    <text evidence="9">The sequence shown here is derived from an EMBL/GenBank/DDBJ whole genome shotgun (WGS) entry which is preliminary data.</text>
</comment>
<evidence type="ECO:0000256" key="1">
    <source>
        <dbReference type="ARBA" id="ARBA00005614"/>
    </source>
</evidence>
<evidence type="ECO:0000256" key="6">
    <source>
        <dbReference type="RuleBase" id="RU000553"/>
    </source>
</evidence>
<accession>A0A8S4PEX4</accession>
<feature type="non-terminal residue" evidence="9">
    <location>
        <position position="1"/>
    </location>
</feature>
<dbReference type="EC" id="3.6.1.7" evidence="2 5"/>
<dbReference type="OrthoDB" id="7961613at2759"/>
<dbReference type="PANTHER" id="PTHR10029">
    <property type="entry name" value="ACYLPHOSPHATASE"/>
    <property type="match status" value="1"/>
</dbReference>
<evidence type="ECO:0000259" key="8">
    <source>
        <dbReference type="PROSITE" id="PS51160"/>
    </source>
</evidence>
<dbReference type="FunFam" id="3.30.70.100:FF:000011">
    <property type="entry name" value="Acylphosphatase"/>
    <property type="match status" value="1"/>
</dbReference>
<evidence type="ECO:0000256" key="5">
    <source>
        <dbReference type="PROSITE-ProRule" id="PRU00520"/>
    </source>
</evidence>
<dbReference type="PROSITE" id="PS00151">
    <property type="entry name" value="ACYLPHOSPHATASE_2"/>
    <property type="match status" value="1"/>
</dbReference>
<organism evidence="9 10">
    <name type="scientific">Owenia fusiformis</name>
    <name type="common">Polychaete worm</name>
    <dbReference type="NCBI Taxonomy" id="6347"/>
    <lineage>
        <taxon>Eukaryota</taxon>
        <taxon>Metazoa</taxon>
        <taxon>Spiralia</taxon>
        <taxon>Lophotrochozoa</taxon>
        <taxon>Annelida</taxon>
        <taxon>Polychaeta</taxon>
        <taxon>Sedentaria</taxon>
        <taxon>Canalipalpata</taxon>
        <taxon>Sabellida</taxon>
        <taxon>Oweniida</taxon>
        <taxon>Oweniidae</taxon>
        <taxon>Owenia</taxon>
    </lineage>
</organism>
<dbReference type="InterPro" id="IPR036046">
    <property type="entry name" value="Acylphosphatase-like_dom_sf"/>
</dbReference>
<protein>
    <recommendedName>
        <fullName evidence="2 5">Acylphosphatase</fullName>
        <ecNumber evidence="2 5">3.6.1.7</ecNumber>
    </recommendedName>
</protein>